<name>A0AAD5VY80_9AGAR</name>
<dbReference type="Gene3D" id="3.30.420.10">
    <property type="entry name" value="Ribonuclease H-like superfamily/Ribonuclease H"/>
    <property type="match status" value="1"/>
</dbReference>
<dbReference type="Proteomes" id="UP001213000">
    <property type="component" value="Unassembled WGS sequence"/>
</dbReference>
<feature type="region of interest" description="Disordered" evidence="1">
    <location>
        <begin position="183"/>
        <end position="208"/>
    </location>
</feature>
<dbReference type="GO" id="GO:0003676">
    <property type="term" value="F:nucleic acid binding"/>
    <property type="evidence" value="ECO:0007669"/>
    <property type="project" value="InterPro"/>
</dbReference>
<reference evidence="2" key="1">
    <citation type="submission" date="2022-07" db="EMBL/GenBank/DDBJ databases">
        <title>Genome Sequence of Leucocoprinus birnbaumii.</title>
        <authorList>
            <person name="Buettner E."/>
        </authorList>
    </citation>
    <scope>NUCLEOTIDE SEQUENCE</scope>
    <source>
        <strain evidence="2">VT141</strain>
    </source>
</reference>
<keyword evidence="3" id="KW-1185">Reference proteome</keyword>
<accession>A0AAD5VY80</accession>
<proteinExistence type="predicted"/>
<comment type="caution">
    <text evidence="2">The sequence shown here is derived from an EMBL/GenBank/DDBJ whole genome shotgun (WGS) entry which is preliminary data.</text>
</comment>
<evidence type="ECO:0000256" key="1">
    <source>
        <dbReference type="SAM" id="MobiDB-lite"/>
    </source>
</evidence>
<protein>
    <recommendedName>
        <fullName evidence="4">Chromo domain-containing protein</fullName>
    </recommendedName>
</protein>
<evidence type="ECO:0000313" key="3">
    <source>
        <dbReference type="Proteomes" id="UP001213000"/>
    </source>
</evidence>
<dbReference type="InterPro" id="IPR036397">
    <property type="entry name" value="RNaseH_sf"/>
</dbReference>
<organism evidence="2 3">
    <name type="scientific">Leucocoprinus birnbaumii</name>
    <dbReference type="NCBI Taxonomy" id="56174"/>
    <lineage>
        <taxon>Eukaryota</taxon>
        <taxon>Fungi</taxon>
        <taxon>Dikarya</taxon>
        <taxon>Basidiomycota</taxon>
        <taxon>Agaricomycotina</taxon>
        <taxon>Agaricomycetes</taxon>
        <taxon>Agaricomycetidae</taxon>
        <taxon>Agaricales</taxon>
        <taxon>Agaricineae</taxon>
        <taxon>Agaricaceae</taxon>
        <taxon>Leucocoprinus</taxon>
    </lineage>
</organism>
<sequence length="393" mass="44436">MLRQCISPNQKDWVSKLPAIEFAINSARSEVTGYAPFFLNYSRLPRSFIWNSPDKTEYPGVRIFATKMKNAIMSAHDSILAHRVKEIHHQVWDFGENDNEWNVEKINSHSGSKEQAIFEIRWTSGDTTWLPYHKISHLTALEHYLETLGVDSIAQLTDSRIPPDIEDAQILLGAMDIFGDEDENKENINPNGGRELNPELTPRTSSSRPPLTALLHIPDPISSSIFTTLFIPEMSIQYNPIAPAFISIPLPHIVDTPNPVEKRIKFVTLDKNGNQVITYHPFHLSAFRLFILYDHAIRAGNHYNLDAPIGYHEFAEAFNAQSIQHKLATYDSESRTWNFPGLSITRNIIDLSPFVNARPPQEADPILVALRVMSPDGAQASGQVLCTQLYQSK</sequence>
<evidence type="ECO:0000313" key="2">
    <source>
        <dbReference type="EMBL" id="KAJ3572859.1"/>
    </source>
</evidence>
<evidence type="ECO:0008006" key="4">
    <source>
        <dbReference type="Google" id="ProtNLM"/>
    </source>
</evidence>
<gene>
    <name evidence="2" type="ORF">NP233_g2800</name>
</gene>
<dbReference type="EMBL" id="JANIEX010000125">
    <property type="protein sequence ID" value="KAJ3572859.1"/>
    <property type="molecule type" value="Genomic_DNA"/>
</dbReference>
<dbReference type="AlphaFoldDB" id="A0AAD5VY80"/>